<evidence type="ECO:0000313" key="3">
    <source>
        <dbReference type="Proteomes" id="UP000224006"/>
    </source>
</evidence>
<dbReference type="EMBL" id="NWUJ01000004">
    <property type="protein sequence ID" value="PFH35551.1"/>
    <property type="molecule type" value="Genomic_DNA"/>
</dbReference>
<dbReference type="VEuPathDB" id="ToxoDB:BESB_052020"/>
<name>A0A2A9MH07_BESBE</name>
<gene>
    <name evidence="2" type="ORF">BESB_052020</name>
</gene>
<evidence type="ECO:0000256" key="1">
    <source>
        <dbReference type="SAM" id="MobiDB-lite"/>
    </source>
</evidence>
<sequence>MHGHLDNGVAARRTVFFKGFTRTGRNAPSSLLQLQSNSDDDDDDADDKKGDDGDEKHGRGDHDDEDAHKKKDNDPHEHKEGIDPVDAKFMDRLSPDDKEALIHGTIDPAVHFPLLLHMSWKELLRAVKYLRKATDFLDTVKGHMDAIPRDEAKVPSVSAAVKIEVSGKEISIADINSKVREVLTGAQSIEGFLSSARSQVNARLAKVLPQGGAPPAVAPHALAAGGVGGAANH</sequence>
<proteinExistence type="predicted"/>
<dbReference type="Proteomes" id="UP000224006">
    <property type="component" value="Chromosome IV"/>
</dbReference>
<dbReference type="AlphaFoldDB" id="A0A2A9MH07"/>
<dbReference type="GeneID" id="40310131"/>
<dbReference type="RefSeq" id="XP_029219560.1">
    <property type="nucleotide sequence ID" value="XM_029363637.1"/>
</dbReference>
<feature type="region of interest" description="Disordered" evidence="1">
    <location>
        <begin position="22"/>
        <end position="87"/>
    </location>
</feature>
<evidence type="ECO:0000313" key="2">
    <source>
        <dbReference type="EMBL" id="PFH35551.1"/>
    </source>
</evidence>
<organism evidence="2 3">
    <name type="scientific">Besnoitia besnoiti</name>
    <name type="common">Apicomplexan protozoan</name>
    <dbReference type="NCBI Taxonomy" id="94643"/>
    <lineage>
        <taxon>Eukaryota</taxon>
        <taxon>Sar</taxon>
        <taxon>Alveolata</taxon>
        <taxon>Apicomplexa</taxon>
        <taxon>Conoidasida</taxon>
        <taxon>Coccidia</taxon>
        <taxon>Eucoccidiorida</taxon>
        <taxon>Eimeriorina</taxon>
        <taxon>Sarcocystidae</taxon>
        <taxon>Besnoitia</taxon>
    </lineage>
</organism>
<reference evidence="2 3" key="1">
    <citation type="submission" date="2017-09" db="EMBL/GenBank/DDBJ databases">
        <title>Genome sequencing of Besnoitia besnoiti strain Bb-Ger1.</title>
        <authorList>
            <person name="Schares G."/>
            <person name="Venepally P."/>
            <person name="Lorenzi H.A."/>
        </authorList>
    </citation>
    <scope>NUCLEOTIDE SEQUENCE [LARGE SCALE GENOMIC DNA]</scope>
    <source>
        <strain evidence="2 3">Bb-Ger1</strain>
    </source>
</reference>
<dbReference type="OrthoDB" id="333279at2759"/>
<protein>
    <submittedName>
        <fullName evidence="2">Uncharacterized protein</fullName>
    </submittedName>
</protein>
<comment type="caution">
    <text evidence="2">The sequence shown here is derived from an EMBL/GenBank/DDBJ whole genome shotgun (WGS) entry which is preliminary data.</text>
</comment>
<accession>A0A2A9MH07</accession>
<dbReference type="KEGG" id="bbes:BESB_052020"/>
<keyword evidence="3" id="KW-1185">Reference proteome</keyword>
<feature type="compositionally biased region" description="Basic and acidic residues" evidence="1">
    <location>
        <begin position="46"/>
        <end position="87"/>
    </location>
</feature>
<feature type="compositionally biased region" description="Polar residues" evidence="1">
    <location>
        <begin position="23"/>
        <end position="37"/>
    </location>
</feature>